<feature type="compositionally biased region" description="Polar residues" evidence="2">
    <location>
        <begin position="1227"/>
        <end position="1237"/>
    </location>
</feature>
<keyword evidence="4" id="KW-1185">Reference proteome</keyword>
<feature type="region of interest" description="Disordered" evidence="2">
    <location>
        <begin position="887"/>
        <end position="941"/>
    </location>
</feature>
<accession>A0AAD3DLW0</accession>
<protein>
    <submittedName>
        <fullName evidence="3">Uncharacterized protein</fullName>
    </submittedName>
</protein>
<keyword evidence="1" id="KW-0945">Host-virus interaction</keyword>
<feature type="compositionally biased region" description="Low complexity" evidence="2">
    <location>
        <begin position="1007"/>
        <end position="1020"/>
    </location>
</feature>
<name>A0AAD3DLW0_9CHLO</name>
<organism evidence="3 4">
    <name type="scientific">Astrephomene gubernaculifera</name>
    <dbReference type="NCBI Taxonomy" id="47775"/>
    <lineage>
        <taxon>Eukaryota</taxon>
        <taxon>Viridiplantae</taxon>
        <taxon>Chlorophyta</taxon>
        <taxon>core chlorophytes</taxon>
        <taxon>Chlorophyceae</taxon>
        <taxon>CS clade</taxon>
        <taxon>Chlamydomonadales</taxon>
        <taxon>Astrephomenaceae</taxon>
        <taxon>Astrephomene</taxon>
    </lineage>
</organism>
<proteinExistence type="predicted"/>
<feature type="region of interest" description="Disordered" evidence="2">
    <location>
        <begin position="828"/>
        <end position="866"/>
    </location>
</feature>
<feature type="region of interest" description="Disordered" evidence="2">
    <location>
        <begin position="1225"/>
        <end position="1277"/>
    </location>
</feature>
<feature type="compositionally biased region" description="Low complexity" evidence="2">
    <location>
        <begin position="556"/>
        <end position="567"/>
    </location>
</feature>
<feature type="region of interest" description="Disordered" evidence="2">
    <location>
        <begin position="556"/>
        <end position="595"/>
    </location>
</feature>
<sequence>VKAGADAVKAALAASPPAVLEAALRSLVLQASKQQQQQLASPHGAFASSASAAAAAGRVSDQEAHAPAYPYRENSGLVAAPSAAVVAPPAEVEPSTAPAATAAASAAGPLMTSSSLRAAATLSAALTTWEALLVGGQQQQGQHPLATPPPPPDGDGELLAGLVSLVGACRRRLLPPERAPAPAVVEEDATAPVESPAAAVAVASSLQEAPWQWAPRLSQHGAAMEAVWAALGPATQLLLLEGRVAEAGSVDSDGKRMLQQHCQQQQGQLLLSELCRLASASLFGGIGAGGSGSGAVSSSGSSSALHRDGGHVAPPAAAVEEKEGSDAVPNGQVQVGADPTEAASHSGPNSTSNTLASSSTPSSSNNSISSTSTSSGAPNAPSEPDKLLALLRAHQVLRRRLGAGEFEGAGDVIVRQQRELRQQQQQEQRQGQGYREIKEVQVQDMMGTAGKGGGVVDINGHRYDSSSSSGWLGSKASIIHPNIGTRSSMGSSQIAASGMAPPAATTAATTTTTTTSSSNEGTGGCWELLALDRVVLSSTQTFLRSWLRGQPGATEAAAAAADAPHPASLDKDAAGSDSSSGPSSSSSSSSSSPAALSLSDSVQLTVGLARNGCRDWHLLWRLLRHQAAEAEVATSTSARGVRLAVAAAAFSEPQGDSSLAAEARAAAEMAAAAQESSSSSPPEATLASAAPGAAPAAAAAAQGGMRRRRLRLHAAAAVAAALQHSSPEELRGTCWPRTAVKLAAALADVSSHQRIQPLSPPLTQHTPLEDAHTNNSARGMSYQEASTAVAAAAERLLLLHDVDCLPADVEYVATWVRSAAALAEVASPVDDAATQATTARPSGHRISSPRDTDVDAGDAGGGVTLGTGTEQLAASARQLLLRAATQLRSPPQPPSSQPPPPSSDIRSNRRQRGSREGAASPPTSSDVGAASSLPSRPLASSSSSSAAAAAAAHLELLATCAAAPAGWVPPEVVDGCLAAFVDGAATAAAAVSRSPPPPRTFCHPAASVVGGSSSSSSSGSTQERCNSGVGLQAVGVLRALATLRYIPDARLLLPVLEAVTEAAGATRQGPAAALTTRPWRLAAGEAGGSFPAAPREQQQQPLQQQQQPTALPLGSLVAATTAAAELAEAAAEVAEAAAEVAEAGWDAAAVLLAAAVQLRDLTEGALLAAAAEVKQPQEMGSAPPSLPDLAALCASLAPLELLYPRLITAAVRHSLTRMRPPYALPYTSPQAAAQPSDSPCLPQPPHHQPHQHLQPPLPHLHSSNSNSPLTATSSSTSAASPADAAAACQLLHLAAQSQLAPAAAGTAAAVARARRVAFLVRHASGSGEVNLNQNPGGETVHAAAAAAAAAPAAAALHAAWSSAAAGGCDRVTNKEGGEGAAQQQHQQQQEQEGEQQ</sequence>
<feature type="non-terminal residue" evidence="3">
    <location>
        <position position="1"/>
    </location>
</feature>
<feature type="region of interest" description="Disordered" evidence="2">
    <location>
        <begin position="753"/>
        <end position="780"/>
    </location>
</feature>
<gene>
    <name evidence="3" type="ORF">Agub_g5446</name>
</gene>
<feature type="region of interest" description="Disordered" evidence="2">
    <location>
        <begin position="291"/>
        <end position="383"/>
    </location>
</feature>
<feature type="compositionally biased region" description="Low complexity" evidence="2">
    <location>
        <begin position="929"/>
        <end position="941"/>
    </location>
</feature>
<dbReference type="Proteomes" id="UP001054857">
    <property type="component" value="Unassembled WGS sequence"/>
</dbReference>
<feature type="compositionally biased region" description="Low complexity" evidence="2">
    <location>
        <begin position="575"/>
        <end position="595"/>
    </location>
</feature>
<feature type="compositionally biased region" description="Low complexity" evidence="2">
    <location>
        <begin position="294"/>
        <end position="304"/>
    </location>
</feature>
<reference evidence="3 4" key="1">
    <citation type="journal article" date="2021" name="Sci. Rep.">
        <title>Genome sequencing of the multicellular alga Astrephomene provides insights into convergent evolution of germ-soma differentiation.</title>
        <authorList>
            <person name="Yamashita S."/>
            <person name="Yamamoto K."/>
            <person name="Matsuzaki R."/>
            <person name="Suzuki S."/>
            <person name="Yamaguchi H."/>
            <person name="Hirooka S."/>
            <person name="Minakuchi Y."/>
            <person name="Miyagishima S."/>
            <person name="Kawachi M."/>
            <person name="Toyoda A."/>
            <person name="Nozaki H."/>
        </authorList>
    </citation>
    <scope>NUCLEOTIDE SEQUENCE [LARGE SCALE GENOMIC DNA]</scope>
    <source>
        <strain evidence="3 4">NIES-4017</strain>
    </source>
</reference>
<evidence type="ECO:0000256" key="2">
    <source>
        <dbReference type="SAM" id="MobiDB-lite"/>
    </source>
</evidence>
<evidence type="ECO:0000256" key="1">
    <source>
        <dbReference type="ARBA" id="ARBA00022581"/>
    </source>
</evidence>
<dbReference type="EMBL" id="BMAR01000007">
    <property type="protein sequence ID" value="GFR44245.1"/>
    <property type="molecule type" value="Genomic_DNA"/>
</dbReference>
<feature type="non-terminal residue" evidence="3">
    <location>
        <position position="1396"/>
    </location>
</feature>
<feature type="region of interest" description="Disordered" evidence="2">
    <location>
        <begin position="489"/>
        <end position="522"/>
    </location>
</feature>
<feature type="region of interest" description="Disordered" evidence="2">
    <location>
        <begin position="1002"/>
        <end position="1024"/>
    </location>
</feature>
<dbReference type="PANTHER" id="PTHR13037">
    <property type="entry name" value="FORMIN"/>
    <property type="match status" value="1"/>
</dbReference>
<feature type="region of interest" description="Disordered" evidence="2">
    <location>
        <begin position="1084"/>
        <end position="1109"/>
    </location>
</feature>
<feature type="compositionally biased region" description="Pro residues" evidence="2">
    <location>
        <begin position="890"/>
        <end position="902"/>
    </location>
</feature>
<feature type="region of interest" description="Disordered" evidence="2">
    <location>
        <begin position="1367"/>
        <end position="1396"/>
    </location>
</feature>
<feature type="compositionally biased region" description="Low complexity" evidence="2">
    <location>
        <begin position="500"/>
        <end position="515"/>
    </location>
</feature>
<dbReference type="PANTHER" id="PTHR13037:SF24">
    <property type="entry name" value="POLYCOMB PROTEIN PCL-RELATED"/>
    <property type="match status" value="1"/>
</dbReference>
<evidence type="ECO:0000313" key="3">
    <source>
        <dbReference type="EMBL" id="GFR44245.1"/>
    </source>
</evidence>
<feature type="region of interest" description="Disordered" evidence="2">
    <location>
        <begin position="671"/>
        <end position="690"/>
    </location>
</feature>
<feature type="compositionally biased region" description="Low complexity" evidence="2">
    <location>
        <begin position="1091"/>
        <end position="1109"/>
    </location>
</feature>
<feature type="compositionally biased region" description="Low complexity" evidence="2">
    <location>
        <begin position="1251"/>
        <end position="1277"/>
    </location>
</feature>
<feature type="compositionally biased region" description="Low complexity" evidence="2">
    <location>
        <begin position="348"/>
        <end position="382"/>
    </location>
</feature>
<feature type="compositionally biased region" description="Low complexity" evidence="2">
    <location>
        <begin position="1380"/>
        <end position="1390"/>
    </location>
</feature>
<evidence type="ECO:0000313" key="4">
    <source>
        <dbReference type="Proteomes" id="UP001054857"/>
    </source>
</evidence>
<comment type="caution">
    <text evidence="3">The sequence shown here is derived from an EMBL/GenBank/DDBJ whole genome shotgun (WGS) entry which is preliminary data.</text>
</comment>
<feature type="compositionally biased region" description="Polar residues" evidence="2">
    <location>
        <begin position="753"/>
        <end position="766"/>
    </location>
</feature>